<name>A0A0E9V7I1_ANGAN</name>
<reference evidence="1" key="1">
    <citation type="submission" date="2014-11" db="EMBL/GenBank/DDBJ databases">
        <authorList>
            <person name="Amaro Gonzalez C."/>
        </authorList>
    </citation>
    <scope>NUCLEOTIDE SEQUENCE</scope>
</reference>
<reference evidence="1" key="2">
    <citation type="journal article" date="2015" name="Fish Shellfish Immunol.">
        <title>Early steps in the European eel (Anguilla anguilla)-Vibrio vulnificus interaction in the gills: Role of the RtxA13 toxin.</title>
        <authorList>
            <person name="Callol A."/>
            <person name="Pajuelo D."/>
            <person name="Ebbesson L."/>
            <person name="Teles M."/>
            <person name="MacKenzie S."/>
            <person name="Amaro C."/>
        </authorList>
    </citation>
    <scope>NUCLEOTIDE SEQUENCE</scope>
</reference>
<accession>A0A0E9V7I1</accession>
<dbReference type="AlphaFoldDB" id="A0A0E9V7I1"/>
<protein>
    <submittedName>
        <fullName evidence="1">Uncharacterized protein</fullName>
    </submittedName>
</protein>
<evidence type="ECO:0000313" key="1">
    <source>
        <dbReference type="EMBL" id="JAH73400.1"/>
    </source>
</evidence>
<proteinExistence type="predicted"/>
<sequence>MHQPINVFHSKAVCPSSWQLPTDF</sequence>
<dbReference type="EMBL" id="GBXM01035177">
    <property type="protein sequence ID" value="JAH73400.1"/>
    <property type="molecule type" value="Transcribed_RNA"/>
</dbReference>
<organism evidence="1">
    <name type="scientific">Anguilla anguilla</name>
    <name type="common">European freshwater eel</name>
    <name type="synonym">Muraena anguilla</name>
    <dbReference type="NCBI Taxonomy" id="7936"/>
    <lineage>
        <taxon>Eukaryota</taxon>
        <taxon>Metazoa</taxon>
        <taxon>Chordata</taxon>
        <taxon>Craniata</taxon>
        <taxon>Vertebrata</taxon>
        <taxon>Euteleostomi</taxon>
        <taxon>Actinopterygii</taxon>
        <taxon>Neopterygii</taxon>
        <taxon>Teleostei</taxon>
        <taxon>Anguilliformes</taxon>
        <taxon>Anguillidae</taxon>
        <taxon>Anguilla</taxon>
    </lineage>
</organism>